<protein>
    <submittedName>
        <fullName evidence="7">Protein IQ-DOMAIN 14</fullName>
    </submittedName>
</protein>
<dbReference type="Gene3D" id="1.20.5.190">
    <property type="match status" value="1"/>
</dbReference>
<reference evidence="7" key="2">
    <citation type="submission" date="2023-05" db="EMBL/GenBank/DDBJ databases">
        <authorList>
            <person name="Schelkunov M.I."/>
        </authorList>
    </citation>
    <scope>NUCLEOTIDE SEQUENCE</scope>
    <source>
        <strain evidence="7">Hsosn_3</strain>
        <tissue evidence="7">Leaf</tissue>
    </source>
</reference>
<feature type="region of interest" description="Disordered" evidence="5">
    <location>
        <begin position="227"/>
        <end position="247"/>
    </location>
</feature>
<accession>A0AAD8N1D6</accession>
<dbReference type="InterPro" id="IPR027417">
    <property type="entry name" value="P-loop_NTPase"/>
</dbReference>
<dbReference type="SMART" id="SM00015">
    <property type="entry name" value="IQ"/>
    <property type="match status" value="2"/>
</dbReference>
<name>A0AAD8N1D6_9APIA</name>
<gene>
    <name evidence="7" type="ORF">POM88_011218</name>
</gene>
<evidence type="ECO:0000259" key="6">
    <source>
        <dbReference type="Pfam" id="PF13178"/>
    </source>
</evidence>
<proteinExistence type="inferred from homology"/>
<evidence type="ECO:0000256" key="1">
    <source>
        <dbReference type="ARBA" id="ARBA00022860"/>
    </source>
</evidence>
<evidence type="ECO:0000313" key="8">
    <source>
        <dbReference type="Proteomes" id="UP001237642"/>
    </source>
</evidence>
<dbReference type="InterPro" id="IPR000048">
    <property type="entry name" value="IQ_motif_EF-hand-BS"/>
</dbReference>
<dbReference type="SUPFAM" id="SSF52540">
    <property type="entry name" value="P-loop containing nucleoside triphosphate hydrolases"/>
    <property type="match status" value="1"/>
</dbReference>
<evidence type="ECO:0000256" key="5">
    <source>
        <dbReference type="SAM" id="MobiDB-lite"/>
    </source>
</evidence>
<feature type="region of interest" description="Disordered" evidence="5">
    <location>
        <begin position="349"/>
        <end position="376"/>
    </location>
</feature>
<feature type="compositionally biased region" description="Basic and acidic residues" evidence="5">
    <location>
        <begin position="31"/>
        <end position="43"/>
    </location>
</feature>
<dbReference type="Proteomes" id="UP001237642">
    <property type="component" value="Unassembled WGS sequence"/>
</dbReference>
<dbReference type="PANTHER" id="PTHR32295">
    <property type="entry name" value="IQ-DOMAIN 5-RELATED"/>
    <property type="match status" value="1"/>
</dbReference>
<evidence type="ECO:0000256" key="4">
    <source>
        <dbReference type="ARBA" id="ARBA00045534"/>
    </source>
</evidence>
<dbReference type="Pfam" id="PF00612">
    <property type="entry name" value="IQ"/>
    <property type="match status" value="2"/>
</dbReference>
<sequence>MGKDNIAGGYSWLNVVKKAFRSPTKSTKSSKRGEEHEQDDEKKRGKQRWIFSKPCIYETTIQHRGSANRTPTCNHTCSGIASSRTLPVHMKSKDDDLIRRRAIALAMVTTATAQAAVATAQAAVQVMRLAGPSKSARKYYDAAVVIQTAFRGYLARRALRALKGIVKIQALVRGHNVRKRAKMTLRCIQSLVRVQTRVRDQRRRLSYEGRKESVCSVSNSLREIHVATRKSQSREGSSITNQSDSHQHTLEEIKAILQKTKQAASENAEATAFPRQMWRCGKDQHLCKEKEEENYGWSEYWDKMNKQSCNQRDPIKTVEIDTAQCHSYYVPSSQGSQYQRYRYQEQNPNLDSVRSPMHRTNRNLSSPFPMTPFPSKTKRFQVHSASPRCLKEERNLIMAQTPTLGSNYHKMLGHENGVAASMPNYMAATASANARIRSESAPRQRPLTPERENLSHVKKRLLFPAPKADACGVMSDTESERSSRHPSSTHGMQFVTGRRSSTILQRQPW</sequence>
<dbReference type="PROSITE" id="PS50096">
    <property type="entry name" value="IQ"/>
    <property type="match status" value="2"/>
</dbReference>
<keyword evidence="1" id="KW-0112">Calmodulin-binding</keyword>
<evidence type="ECO:0000256" key="2">
    <source>
        <dbReference type="ARBA" id="ARBA00024341"/>
    </source>
</evidence>
<dbReference type="CDD" id="cd23767">
    <property type="entry name" value="IQCD"/>
    <property type="match status" value="1"/>
</dbReference>
<comment type="function">
    <text evidence="4">May be involved in cooperative interactions with calmodulins or calmodulin-like proteins. Recruits calmodulin proteins to microtubules, thus being a potential scaffold in cellular signaling and trafficking. May associate with nucleic acids and regulate gene expression at the transcriptional or post-transcriptional level.</text>
</comment>
<comment type="similarity">
    <text evidence="2">Belongs to the IQD family.</text>
</comment>
<feature type="region of interest" description="Disordered" evidence="5">
    <location>
        <begin position="21"/>
        <end position="46"/>
    </location>
</feature>
<evidence type="ECO:0000256" key="3">
    <source>
        <dbReference type="ARBA" id="ARBA00024378"/>
    </source>
</evidence>
<organism evidence="7 8">
    <name type="scientific">Heracleum sosnowskyi</name>
    <dbReference type="NCBI Taxonomy" id="360622"/>
    <lineage>
        <taxon>Eukaryota</taxon>
        <taxon>Viridiplantae</taxon>
        <taxon>Streptophyta</taxon>
        <taxon>Embryophyta</taxon>
        <taxon>Tracheophyta</taxon>
        <taxon>Spermatophyta</taxon>
        <taxon>Magnoliopsida</taxon>
        <taxon>eudicotyledons</taxon>
        <taxon>Gunneridae</taxon>
        <taxon>Pentapetalae</taxon>
        <taxon>asterids</taxon>
        <taxon>campanulids</taxon>
        <taxon>Apiales</taxon>
        <taxon>Apiaceae</taxon>
        <taxon>Apioideae</taxon>
        <taxon>apioid superclade</taxon>
        <taxon>Tordylieae</taxon>
        <taxon>Tordyliinae</taxon>
        <taxon>Heracleum</taxon>
    </lineage>
</organism>
<comment type="subunit">
    <text evidence="3">Binds to multiple calmodulin (CaM) in the presence of Ca(2+) and CaM-like proteins.</text>
</comment>
<comment type="caution">
    <text evidence="7">The sequence shown here is derived from an EMBL/GenBank/DDBJ whole genome shotgun (WGS) entry which is preliminary data.</text>
</comment>
<feature type="compositionally biased region" description="Polar residues" evidence="5">
    <location>
        <begin position="234"/>
        <end position="244"/>
    </location>
</feature>
<keyword evidence="8" id="KW-1185">Reference proteome</keyword>
<dbReference type="InterPro" id="IPR025064">
    <property type="entry name" value="DUF4005"/>
</dbReference>
<reference evidence="7" key="1">
    <citation type="submission" date="2023-02" db="EMBL/GenBank/DDBJ databases">
        <title>Genome of toxic invasive species Heracleum sosnowskyi carries increased number of genes despite the absence of recent whole-genome duplications.</title>
        <authorList>
            <person name="Schelkunov M."/>
            <person name="Shtratnikova V."/>
            <person name="Makarenko M."/>
            <person name="Klepikova A."/>
            <person name="Omelchenko D."/>
            <person name="Novikova G."/>
            <person name="Obukhova E."/>
            <person name="Bogdanov V."/>
            <person name="Penin A."/>
            <person name="Logacheva M."/>
        </authorList>
    </citation>
    <scope>NUCLEOTIDE SEQUENCE</scope>
    <source>
        <strain evidence="7">Hsosn_3</strain>
        <tissue evidence="7">Leaf</tissue>
    </source>
</reference>
<evidence type="ECO:0000313" key="7">
    <source>
        <dbReference type="EMBL" id="KAK1392162.1"/>
    </source>
</evidence>
<dbReference type="Pfam" id="PF13178">
    <property type="entry name" value="DUF4005"/>
    <property type="match status" value="1"/>
</dbReference>
<dbReference type="AlphaFoldDB" id="A0AAD8N1D6"/>
<feature type="domain" description="DUF4005" evidence="6">
    <location>
        <begin position="386"/>
        <end position="476"/>
    </location>
</feature>
<feature type="compositionally biased region" description="Polar residues" evidence="5">
    <location>
        <begin position="498"/>
        <end position="509"/>
    </location>
</feature>
<dbReference type="GO" id="GO:0005516">
    <property type="term" value="F:calmodulin binding"/>
    <property type="evidence" value="ECO:0007669"/>
    <property type="project" value="UniProtKB-KW"/>
</dbReference>
<feature type="region of interest" description="Disordered" evidence="5">
    <location>
        <begin position="475"/>
        <end position="509"/>
    </location>
</feature>
<dbReference type="PANTHER" id="PTHR32295:SF6">
    <property type="entry name" value="PROTEIN IQ-DOMAIN 18"/>
    <property type="match status" value="1"/>
</dbReference>
<dbReference type="EMBL" id="JAUIZM010000003">
    <property type="protein sequence ID" value="KAK1392162.1"/>
    <property type="molecule type" value="Genomic_DNA"/>
</dbReference>